<dbReference type="GeneID" id="60450191"/>
<keyword evidence="1" id="KW-0813">Transport</keyword>
<name>A0A7G5VUE0_9RHOD</name>
<feature type="transmembrane region" description="Helical" evidence="1">
    <location>
        <begin position="91"/>
        <end position="110"/>
    </location>
</feature>
<dbReference type="Gene3D" id="1.20.120.1200">
    <property type="entry name" value="NADH-ubiquinone/plastoquinone oxidoreductase chain 6, subunit NuoJ"/>
    <property type="match status" value="1"/>
</dbReference>
<keyword evidence="1" id="KW-0812">Transmembrane</keyword>
<dbReference type="GO" id="GO:0008137">
    <property type="term" value="F:NADH dehydrogenase (ubiquinone) activity"/>
    <property type="evidence" value="ECO:0007669"/>
    <property type="project" value="UniProtKB-UniRule"/>
</dbReference>
<dbReference type="InterPro" id="IPR001457">
    <property type="entry name" value="NADH_UbQ/plastoQ_OxRdtase_su6"/>
</dbReference>
<comment type="catalytic activity">
    <reaction evidence="1">
        <text>a ubiquinone + NADH + 5 H(+)(in) = a ubiquinol + NAD(+) + 4 H(+)(out)</text>
        <dbReference type="Rhea" id="RHEA:29091"/>
        <dbReference type="Rhea" id="RHEA-COMP:9565"/>
        <dbReference type="Rhea" id="RHEA-COMP:9566"/>
        <dbReference type="ChEBI" id="CHEBI:15378"/>
        <dbReference type="ChEBI" id="CHEBI:16389"/>
        <dbReference type="ChEBI" id="CHEBI:17976"/>
        <dbReference type="ChEBI" id="CHEBI:57540"/>
        <dbReference type="ChEBI" id="CHEBI:57945"/>
        <dbReference type="EC" id="7.1.1.2"/>
    </reaction>
</comment>
<organism evidence="2">
    <name type="scientific">Cyanidiococcus yangmingshanensis</name>
    <dbReference type="NCBI Taxonomy" id="2690220"/>
    <lineage>
        <taxon>Eukaryota</taxon>
        <taxon>Rhodophyta</taxon>
        <taxon>Bangiophyceae</taxon>
        <taxon>Cyanidiales</taxon>
        <taxon>Cyanidiaceae</taxon>
        <taxon>Cyanidiococcus</taxon>
    </lineage>
</organism>
<keyword evidence="1" id="KW-0679">Respiratory chain</keyword>
<proteinExistence type="inferred from homology"/>
<keyword evidence="1" id="KW-1278">Translocase</keyword>
<sequence>MHLNLLLFYCFASITILSSYIVISLKNSVFSVLFLVLVFLNTSAVIIILEVEFLAILFLIVYVGAIAVLFLFVVMILNIKFSEFYYSMSQYILMGSILGFIFLTQIFLIFDTGILADFTKNVYNVSSEWNIELYSKSNIETLGLCLYTKYIYIFCIAAMILLIAIIGAITLTIHQRGYVKRQDVSTQVIRNFKDTVYYIDKLSSS</sequence>
<feature type="transmembrane region" description="Helical" evidence="1">
    <location>
        <begin position="30"/>
        <end position="49"/>
    </location>
</feature>
<keyword evidence="1" id="KW-0472">Membrane</keyword>
<gene>
    <name evidence="2" type="primary">nad6</name>
</gene>
<geneLocation type="mitochondrion" evidence="2"/>
<reference evidence="2" key="1">
    <citation type="submission" date="2019-09" db="EMBL/GenBank/DDBJ databases">
        <authorList>
            <person name="Liu S.-L."/>
            <person name="Chiang Y.-R."/>
            <person name="Fu H.-Y."/>
        </authorList>
    </citation>
    <scope>NUCLEOTIDE SEQUENCE</scope>
    <source>
        <strain evidence="2">THAL066</strain>
    </source>
</reference>
<dbReference type="PANTHER" id="PTHR33269:SF17">
    <property type="entry name" value="NADH-UBIQUINONE OXIDOREDUCTASE CHAIN 6"/>
    <property type="match status" value="1"/>
</dbReference>
<dbReference type="EC" id="7.1.1.2" evidence="1"/>
<keyword evidence="1" id="KW-1133">Transmembrane helix</keyword>
<keyword evidence="1" id="KW-0830">Ubiquinone</keyword>
<comment type="function">
    <text evidence="1">Core subunit of the mitochondrial membrane respiratory chain NADH dehydrogenase (Complex I) which catalyzes electron transfer from NADH through the respiratory chain, using ubiquinone as an electron acceptor. Essential for the catalytic activity and assembly of complex I.</text>
</comment>
<dbReference type="AlphaFoldDB" id="A0A7G5VUE0"/>
<keyword evidence="1 2" id="KW-0496">Mitochondrion</keyword>
<accession>A0A7G5VUE0</accession>
<evidence type="ECO:0000256" key="1">
    <source>
        <dbReference type="RuleBase" id="RU004430"/>
    </source>
</evidence>
<keyword evidence="1" id="KW-0520">NAD</keyword>
<feature type="transmembrane region" description="Helical" evidence="1">
    <location>
        <begin position="55"/>
        <end position="79"/>
    </location>
</feature>
<dbReference type="InterPro" id="IPR042106">
    <property type="entry name" value="Nuo/plastoQ_OxRdtase_6_NuoJ"/>
</dbReference>
<feature type="transmembrane region" description="Helical" evidence="1">
    <location>
        <begin position="150"/>
        <end position="173"/>
    </location>
</feature>
<feature type="transmembrane region" description="Helical" evidence="1">
    <location>
        <begin position="6"/>
        <end position="23"/>
    </location>
</feature>
<dbReference type="PANTHER" id="PTHR33269">
    <property type="entry name" value="NADH-UBIQUINONE OXIDOREDUCTASE CHAIN 6"/>
    <property type="match status" value="1"/>
</dbReference>
<dbReference type="RefSeq" id="YP_009968206.1">
    <property type="nucleotide sequence ID" value="NC_051882.1"/>
</dbReference>
<comment type="subcellular location">
    <subcellularLocation>
        <location evidence="1">Mitochondrion membrane</location>
        <topology evidence="1">Multi-pass membrane protein</topology>
    </subcellularLocation>
</comment>
<evidence type="ECO:0000313" key="2">
    <source>
        <dbReference type="EMBL" id="QMX77307.1"/>
    </source>
</evidence>
<dbReference type="Pfam" id="PF00499">
    <property type="entry name" value="Oxidored_q3"/>
    <property type="match status" value="1"/>
</dbReference>
<dbReference type="NCBIfam" id="NF005164">
    <property type="entry name" value="PRK06638.1-4"/>
    <property type="match status" value="1"/>
</dbReference>
<protein>
    <recommendedName>
        <fullName evidence="1">NADH-ubiquinone oxidoreductase chain 6</fullName>
        <ecNumber evidence="1">7.1.1.2</ecNumber>
    </recommendedName>
</protein>
<dbReference type="EMBL" id="MN431656">
    <property type="protein sequence ID" value="QMX77307.1"/>
    <property type="molecule type" value="Genomic_DNA"/>
</dbReference>
<dbReference type="GO" id="GO:0031966">
    <property type="term" value="C:mitochondrial membrane"/>
    <property type="evidence" value="ECO:0007669"/>
    <property type="project" value="UniProtKB-SubCell"/>
</dbReference>
<comment type="similarity">
    <text evidence="1">Belongs to the complex I subunit 6 family.</text>
</comment>
<keyword evidence="1" id="KW-0249">Electron transport</keyword>